<sequence length="211" mass="22545">MPALPPPVRTALCALSLLVAGSVVAPVVPRAATPTLTAPDQQTLSRIEATLNAITTLKARFQQIAPDNARTTGTAWLDRPGRMRFAYDKPSQLLLVANDGKVVFHDGELGQTTTIPLERTPLGLLLRPGLRFSGDVAVTGFDRSDGLIRVTLVRAASPGDGSLTLVFNQQPLALRSWSVIDAQGRETHVDLFDVHLGVPVTADLFVPPAED</sequence>
<proteinExistence type="predicted"/>
<dbReference type="Gene3D" id="2.50.20.10">
    <property type="entry name" value="Lipoprotein localisation LolA/LolB/LppX"/>
    <property type="match status" value="1"/>
</dbReference>
<keyword evidence="1 2" id="KW-0732">Signal</keyword>
<dbReference type="PANTHER" id="PTHR35869">
    <property type="entry name" value="OUTER-MEMBRANE LIPOPROTEIN CARRIER PROTEIN"/>
    <property type="match status" value="1"/>
</dbReference>
<dbReference type="Proteomes" id="UP000585665">
    <property type="component" value="Unassembled WGS sequence"/>
</dbReference>
<gene>
    <name evidence="3" type="ORF">HUK82_13205</name>
</gene>
<evidence type="ECO:0000313" key="3">
    <source>
        <dbReference type="EMBL" id="NVN41513.1"/>
    </source>
</evidence>
<dbReference type="PANTHER" id="PTHR35869:SF1">
    <property type="entry name" value="OUTER-MEMBRANE LIPOPROTEIN CARRIER PROTEIN"/>
    <property type="match status" value="1"/>
</dbReference>
<dbReference type="SUPFAM" id="SSF89392">
    <property type="entry name" value="Prokaryotic lipoproteins and lipoprotein localization factors"/>
    <property type="match status" value="1"/>
</dbReference>
<accession>A0A850PFA3</accession>
<dbReference type="CDD" id="cd16325">
    <property type="entry name" value="LolA"/>
    <property type="match status" value="1"/>
</dbReference>
<name>A0A850PFA3_9PROT</name>
<keyword evidence="3" id="KW-0449">Lipoprotein</keyword>
<organism evidence="3 4">
    <name type="scientific">Ameyamaea chiangmaiensis</name>
    <dbReference type="NCBI Taxonomy" id="442969"/>
    <lineage>
        <taxon>Bacteria</taxon>
        <taxon>Pseudomonadati</taxon>
        <taxon>Pseudomonadota</taxon>
        <taxon>Alphaproteobacteria</taxon>
        <taxon>Acetobacterales</taxon>
        <taxon>Acetobacteraceae</taxon>
        <taxon>Ameyamaea</taxon>
    </lineage>
</organism>
<evidence type="ECO:0000256" key="2">
    <source>
        <dbReference type="SAM" id="SignalP"/>
    </source>
</evidence>
<protein>
    <submittedName>
        <fullName evidence="3">Outer membrane lipoprotein carrier protein LolA</fullName>
    </submittedName>
</protein>
<dbReference type="EMBL" id="JABXXR010000139">
    <property type="protein sequence ID" value="NVN41513.1"/>
    <property type="molecule type" value="Genomic_DNA"/>
</dbReference>
<dbReference type="AlphaFoldDB" id="A0A850PFA3"/>
<dbReference type="InterPro" id="IPR029046">
    <property type="entry name" value="LolA/LolB/LppX"/>
</dbReference>
<reference evidence="3 4" key="1">
    <citation type="submission" date="2020-06" db="EMBL/GenBank/DDBJ databases">
        <title>Description of novel acetic acid bacteria.</title>
        <authorList>
            <person name="Sombolestani A."/>
        </authorList>
    </citation>
    <scope>NUCLEOTIDE SEQUENCE [LARGE SCALE GENOMIC DNA]</scope>
    <source>
        <strain evidence="3 4">LMG 27010</strain>
    </source>
</reference>
<evidence type="ECO:0000313" key="4">
    <source>
        <dbReference type="Proteomes" id="UP000585665"/>
    </source>
</evidence>
<evidence type="ECO:0000256" key="1">
    <source>
        <dbReference type="ARBA" id="ARBA00022729"/>
    </source>
</evidence>
<dbReference type="InterPro" id="IPR004564">
    <property type="entry name" value="OM_lipoprot_carrier_LolA-like"/>
</dbReference>
<comment type="caution">
    <text evidence="3">The sequence shown here is derived from an EMBL/GenBank/DDBJ whole genome shotgun (WGS) entry which is preliminary data.</text>
</comment>
<dbReference type="RefSeq" id="WP_176614405.1">
    <property type="nucleotide sequence ID" value="NZ_JABXXR010000139.1"/>
</dbReference>
<feature type="signal peptide" evidence="2">
    <location>
        <begin position="1"/>
        <end position="25"/>
    </location>
</feature>
<keyword evidence="4" id="KW-1185">Reference proteome</keyword>
<dbReference type="Pfam" id="PF03548">
    <property type="entry name" value="LolA"/>
    <property type="match status" value="1"/>
</dbReference>
<feature type="chain" id="PRO_5032648565" evidence="2">
    <location>
        <begin position="26"/>
        <end position="211"/>
    </location>
</feature>